<evidence type="ECO:0000256" key="10">
    <source>
        <dbReference type="RuleBase" id="RU363063"/>
    </source>
</evidence>
<dbReference type="STRING" id="6689.A0A423U6N6"/>
<evidence type="ECO:0000256" key="11">
    <source>
        <dbReference type="SAM" id="MobiDB-lite"/>
    </source>
</evidence>
<feature type="compositionally biased region" description="Pro residues" evidence="11">
    <location>
        <begin position="54"/>
        <end position="70"/>
    </location>
</feature>
<organism evidence="12 13">
    <name type="scientific">Penaeus vannamei</name>
    <name type="common">Whiteleg shrimp</name>
    <name type="synonym">Litopenaeus vannamei</name>
    <dbReference type="NCBI Taxonomy" id="6689"/>
    <lineage>
        <taxon>Eukaryota</taxon>
        <taxon>Metazoa</taxon>
        <taxon>Ecdysozoa</taxon>
        <taxon>Arthropoda</taxon>
        <taxon>Crustacea</taxon>
        <taxon>Multicrustacea</taxon>
        <taxon>Malacostraca</taxon>
        <taxon>Eumalacostraca</taxon>
        <taxon>Eucarida</taxon>
        <taxon>Decapoda</taxon>
        <taxon>Dendrobranchiata</taxon>
        <taxon>Penaeoidea</taxon>
        <taxon>Penaeidae</taxon>
        <taxon>Penaeus</taxon>
    </lineage>
</organism>
<dbReference type="EMBL" id="QCYY01000561">
    <property type="protein sequence ID" value="ROT84331.1"/>
    <property type="molecule type" value="Genomic_DNA"/>
</dbReference>
<comment type="caution">
    <text evidence="12">The sequence shown here is derived from an EMBL/GenBank/DDBJ whole genome shotgun (WGS) entry which is preliminary data.</text>
</comment>
<dbReference type="GO" id="GO:0006493">
    <property type="term" value="P:protein O-linked glycosylation"/>
    <property type="evidence" value="ECO:0007669"/>
    <property type="project" value="TreeGrafter"/>
</dbReference>
<gene>
    <name evidence="12" type="ORF">C7M84_022493</name>
</gene>
<keyword evidence="6" id="KW-0735">Signal-anchor</keyword>
<dbReference type="InterPro" id="IPR002659">
    <property type="entry name" value="Glyco_trans_31"/>
</dbReference>
<feature type="region of interest" description="Disordered" evidence="11">
    <location>
        <begin position="14"/>
        <end position="75"/>
    </location>
</feature>
<accession>A0A423U6N6</accession>
<proteinExistence type="inferred from homology"/>
<evidence type="ECO:0000313" key="12">
    <source>
        <dbReference type="EMBL" id="ROT84331.1"/>
    </source>
</evidence>
<keyword evidence="7" id="KW-1133">Transmembrane helix</keyword>
<evidence type="ECO:0000256" key="4">
    <source>
        <dbReference type="ARBA" id="ARBA00022679"/>
    </source>
</evidence>
<feature type="compositionally biased region" description="Basic and acidic residues" evidence="11">
    <location>
        <begin position="21"/>
        <end position="33"/>
    </location>
</feature>
<evidence type="ECO:0000313" key="13">
    <source>
        <dbReference type="Proteomes" id="UP000283509"/>
    </source>
</evidence>
<comment type="similarity">
    <text evidence="2 10">Belongs to the glycosyltransferase 31 family.</text>
</comment>
<dbReference type="Gene3D" id="3.90.550.50">
    <property type="match status" value="1"/>
</dbReference>
<evidence type="ECO:0000256" key="3">
    <source>
        <dbReference type="ARBA" id="ARBA00022676"/>
    </source>
</evidence>
<name>A0A423U6N6_PENVA</name>
<dbReference type="AlphaFoldDB" id="A0A423U6N6"/>
<feature type="compositionally biased region" description="Low complexity" evidence="11">
    <location>
        <begin position="37"/>
        <end position="53"/>
    </location>
</feature>
<dbReference type="PANTHER" id="PTHR11214">
    <property type="entry name" value="BETA-1,3-N-ACETYLGLUCOSAMINYLTRANSFERASE"/>
    <property type="match status" value="1"/>
</dbReference>
<dbReference type="PANTHER" id="PTHR11214:SF3">
    <property type="entry name" value="BETA-1,3-GALACTOSYLTRANSFERASE 6"/>
    <property type="match status" value="1"/>
</dbReference>
<reference evidence="12 13" key="2">
    <citation type="submission" date="2019-01" db="EMBL/GenBank/DDBJ databases">
        <title>The decoding of complex shrimp genome reveals the adaptation for benthos swimmer, frequently molting mechanism and breeding impact on genome.</title>
        <authorList>
            <person name="Sun Y."/>
            <person name="Gao Y."/>
            <person name="Yu Y."/>
        </authorList>
    </citation>
    <scope>NUCLEOTIDE SEQUENCE [LARGE SCALE GENOMIC DNA]</scope>
    <source>
        <tissue evidence="12">Muscle</tissue>
    </source>
</reference>
<dbReference type="OrthoDB" id="115198at2759"/>
<keyword evidence="8 10" id="KW-0333">Golgi apparatus</keyword>
<evidence type="ECO:0000256" key="9">
    <source>
        <dbReference type="ARBA" id="ARBA00023136"/>
    </source>
</evidence>
<keyword evidence="4" id="KW-0808">Transferase</keyword>
<keyword evidence="3 10" id="KW-0328">Glycosyltransferase</keyword>
<feature type="region of interest" description="Disordered" evidence="11">
    <location>
        <begin position="127"/>
        <end position="177"/>
    </location>
</feature>
<sequence>MATLLACVRRRCCPPAATGGTKERDDLREKEQKIAGAAASASSAWRSSRSCSRSPPPPPTPSSRPSPPAPCAHALAPAPPALPPLSPASCRSAALRPARPAGLPLPARRGGVHVRARAPVLRVPGALAPRPLPAAAGHPRHVGRPEGAGGRVGGPHRLHARRGQRRRRGRGRRGGAGGVRVGELVGLEARRHGDLVVGAFRDHYHNLTYKHAMALRWAASRCRHAAFVVKADDDAFVDVPALRALLDRTFAAQPPRRTLACHVLPPGTRPQRSGKWAVSAADYPWPEYPQYCAGLAYVATPDAADELSRAAQAGAAPRVWVDDVWVTGLLAEALRLQHHYLNLRYSYDHTEMAQWAARARASLPPPFAFAHLDPACPDWRPTLDALWRHALAARNASADAAATDR</sequence>
<comment type="subcellular location">
    <subcellularLocation>
        <location evidence="1 10">Golgi apparatus membrane</location>
        <topology evidence="1 10">Single-pass type II membrane protein</topology>
    </subcellularLocation>
</comment>
<evidence type="ECO:0000256" key="6">
    <source>
        <dbReference type="ARBA" id="ARBA00022968"/>
    </source>
</evidence>
<dbReference type="GO" id="GO:0016758">
    <property type="term" value="F:hexosyltransferase activity"/>
    <property type="evidence" value="ECO:0007669"/>
    <property type="project" value="InterPro"/>
</dbReference>
<keyword evidence="13" id="KW-1185">Reference proteome</keyword>
<feature type="compositionally biased region" description="Low complexity" evidence="11">
    <location>
        <begin position="127"/>
        <end position="137"/>
    </location>
</feature>
<evidence type="ECO:0000256" key="1">
    <source>
        <dbReference type="ARBA" id="ARBA00004323"/>
    </source>
</evidence>
<evidence type="ECO:0000256" key="2">
    <source>
        <dbReference type="ARBA" id="ARBA00008661"/>
    </source>
</evidence>
<evidence type="ECO:0000256" key="5">
    <source>
        <dbReference type="ARBA" id="ARBA00022692"/>
    </source>
</evidence>
<keyword evidence="9" id="KW-0472">Membrane</keyword>
<reference evidence="12 13" key="1">
    <citation type="submission" date="2018-04" db="EMBL/GenBank/DDBJ databases">
        <authorList>
            <person name="Zhang X."/>
            <person name="Yuan J."/>
            <person name="Li F."/>
            <person name="Xiang J."/>
        </authorList>
    </citation>
    <scope>NUCLEOTIDE SEQUENCE [LARGE SCALE GENOMIC DNA]</scope>
    <source>
        <tissue evidence="12">Muscle</tissue>
    </source>
</reference>
<evidence type="ECO:0000256" key="7">
    <source>
        <dbReference type="ARBA" id="ARBA00022989"/>
    </source>
</evidence>
<keyword evidence="5" id="KW-0812">Transmembrane</keyword>
<dbReference type="EC" id="2.4.1.-" evidence="10"/>
<dbReference type="GO" id="GO:0000139">
    <property type="term" value="C:Golgi membrane"/>
    <property type="evidence" value="ECO:0007669"/>
    <property type="project" value="UniProtKB-SubCell"/>
</dbReference>
<dbReference type="Proteomes" id="UP000283509">
    <property type="component" value="Unassembled WGS sequence"/>
</dbReference>
<dbReference type="Pfam" id="PF01762">
    <property type="entry name" value="Galactosyl_T"/>
    <property type="match status" value="1"/>
</dbReference>
<protein>
    <recommendedName>
        <fullName evidence="10">Hexosyltransferase</fullName>
        <ecNumber evidence="10">2.4.1.-</ecNumber>
    </recommendedName>
</protein>
<evidence type="ECO:0000256" key="8">
    <source>
        <dbReference type="ARBA" id="ARBA00023034"/>
    </source>
</evidence>
<feature type="compositionally biased region" description="Basic residues" evidence="11">
    <location>
        <begin position="154"/>
        <end position="173"/>
    </location>
</feature>